<evidence type="ECO:0000256" key="4">
    <source>
        <dbReference type="ARBA" id="ARBA00022692"/>
    </source>
</evidence>
<evidence type="ECO:0000256" key="2">
    <source>
        <dbReference type="ARBA" id="ARBA00022475"/>
    </source>
</evidence>
<keyword evidence="5 8" id="KW-1133">Transmembrane helix</keyword>
<evidence type="ECO:0000256" key="3">
    <source>
        <dbReference type="ARBA" id="ARBA00022679"/>
    </source>
</evidence>
<evidence type="ECO:0000256" key="5">
    <source>
        <dbReference type="ARBA" id="ARBA00022989"/>
    </source>
</evidence>
<feature type="transmembrane region" description="Helical" evidence="8">
    <location>
        <begin position="186"/>
        <end position="207"/>
    </location>
</feature>
<comment type="subcellular location">
    <subcellularLocation>
        <location evidence="1">Cell membrane</location>
        <topology evidence="1">Multi-pass membrane protein</topology>
    </subcellularLocation>
</comment>
<gene>
    <name evidence="9" type="ORF">ACFQV2_18620</name>
</gene>
<sequence length="415" mass="44679">MGVSTLFRSRARTVRDWWASGSTSVRVVVFGVLALVSGAVLWFVVGGQPLIDLQVYRFGVEAWMAGGDPYGPMPPTSVGAALPYLYPPPSLIVFVPLTLVPLAVADVIATALTVVALVATIYVVIARCWPRATAVDVAGATALVLPIALLLEPVRETLTFGQINIWLMALVAVDCLARHPRWPRGLLVGLAFALKLTPAAFVLFFLLRRDFRAAVVTIASGAAFVALGFVFAWKDSVAYWFTGAGPTAGVSGSPFGTNQTILAALRRLVIPETAQTVLWVALVGVVVGVAVLLMVRLDTPSALVVNGVLALLIAPTAWSHHWVFIVPALIVFAFHAVHGRQSVLLGLGVLAVFIAGPHQYLTRGSNTEFTWTWYQHLFGDSYVLIALALLAVTMWQVRAREPRSDREMARPAELV</sequence>
<evidence type="ECO:0000256" key="8">
    <source>
        <dbReference type="SAM" id="Phobius"/>
    </source>
</evidence>
<feature type="transmembrane region" description="Helical" evidence="8">
    <location>
        <begin position="276"/>
        <end position="297"/>
    </location>
</feature>
<keyword evidence="3" id="KW-0808">Transferase</keyword>
<evidence type="ECO:0000256" key="6">
    <source>
        <dbReference type="ARBA" id="ARBA00023136"/>
    </source>
</evidence>
<feature type="transmembrane region" description="Helical" evidence="8">
    <location>
        <begin position="25"/>
        <end position="45"/>
    </location>
</feature>
<comment type="similarity">
    <text evidence="7">Belongs to the glycosyltransferase 87 family.</text>
</comment>
<accession>A0ABW2TND9</accession>
<dbReference type="InterPro" id="IPR018584">
    <property type="entry name" value="GT87"/>
</dbReference>
<feature type="transmembrane region" description="Helical" evidence="8">
    <location>
        <begin position="213"/>
        <end position="233"/>
    </location>
</feature>
<proteinExistence type="inferred from homology"/>
<evidence type="ECO:0000256" key="7">
    <source>
        <dbReference type="ARBA" id="ARBA00024033"/>
    </source>
</evidence>
<evidence type="ECO:0000313" key="10">
    <source>
        <dbReference type="Proteomes" id="UP001596512"/>
    </source>
</evidence>
<keyword evidence="4 8" id="KW-0812">Transmembrane</keyword>
<organism evidence="9 10">
    <name type="scientific">Actinokineospora soli</name>
    <dbReference type="NCBI Taxonomy" id="1048753"/>
    <lineage>
        <taxon>Bacteria</taxon>
        <taxon>Bacillati</taxon>
        <taxon>Actinomycetota</taxon>
        <taxon>Actinomycetes</taxon>
        <taxon>Pseudonocardiales</taxon>
        <taxon>Pseudonocardiaceae</taxon>
        <taxon>Actinokineospora</taxon>
    </lineage>
</organism>
<dbReference type="Proteomes" id="UP001596512">
    <property type="component" value="Unassembled WGS sequence"/>
</dbReference>
<reference evidence="10" key="1">
    <citation type="journal article" date="2019" name="Int. J. Syst. Evol. Microbiol.">
        <title>The Global Catalogue of Microorganisms (GCM) 10K type strain sequencing project: providing services to taxonomists for standard genome sequencing and annotation.</title>
        <authorList>
            <consortium name="The Broad Institute Genomics Platform"/>
            <consortium name="The Broad Institute Genome Sequencing Center for Infectious Disease"/>
            <person name="Wu L."/>
            <person name="Ma J."/>
        </authorList>
    </citation>
    <scope>NUCLEOTIDE SEQUENCE [LARGE SCALE GENOMIC DNA]</scope>
    <source>
        <strain evidence="10">JCM 17695</strain>
    </source>
</reference>
<feature type="transmembrane region" description="Helical" evidence="8">
    <location>
        <begin position="381"/>
        <end position="398"/>
    </location>
</feature>
<comment type="caution">
    <text evidence="9">The sequence shown here is derived from an EMBL/GenBank/DDBJ whole genome shotgun (WGS) entry which is preliminary data.</text>
</comment>
<keyword evidence="6 8" id="KW-0472">Membrane</keyword>
<evidence type="ECO:0000313" key="9">
    <source>
        <dbReference type="EMBL" id="MFC7615219.1"/>
    </source>
</evidence>
<protein>
    <submittedName>
        <fullName evidence="9">Glycosyltransferase 87 family protein</fullName>
    </submittedName>
</protein>
<keyword evidence="2" id="KW-1003">Cell membrane</keyword>
<name>A0ABW2TND9_9PSEU</name>
<feature type="transmembrane region" description="Helical" evidence="8">
    <location>
        <begin position="92"/>
        <end position="125"/>
    </location>
</feature>
<feature type="transmembrane region" description="Helical" evidence="8">
    <location>
        <begin position="343"/>
        <end position="361"/>
    </location>
</feature>
<keyword evidence="10" id="KW-1185">Reference proteome</keyword>
<feature type="transmembrane region" description="Helical" evidence="8">
    <location>
        <begin position="132"/>
        <end position="151"/>
    </location>
</feature>
<dbReference type="EMBL" id="JBHTEY010000004">
    <property type="protein sequence ID" value="MFC7615219.1"/>
    <property type="molecule type" value="Genomic_DNA"/>
</dbReference>
<feature type="transmembrane region" description="Helical" evidence="8">
    <location>
        <begin position="317"/>
        <end position="336"/>
    </location>
</feature>
<evidence type="ECO:0000256" key="1">
    <source>
        <dbReference type="ARBA" id="ARBA00004651"/>
    </source>
</evidence>
<dbReference type="Pfam" id="PF09594">
    <property type="entry name" value="GT87"/>
    <property type="match status" value="1"/>
</dbReference>